<proteinExistence type="predicted"/>
<sequence length="272" mass="30559">MAQRRGSHSIGEDMPRIKRELGMSPVISLPPRHQPSTSVSSSNELSSSVPPHCDPSTPKKVRIKEEDINTEPIYFDSTGRPLRSGANQPRLRTDHSSSTGRTTAIREIEKPNFEPSGLLAAETNKKNGVPLKYTVPPDSVMPLASWRLYMLNEPEGSEGKTEVLKTIYLDKQTHYLIGYDRRIADVELAHKSISRQHAVIQHRKIPSKGSSPYIIDLESTNGTYLNDERIKPGRYYQLNARSGLHPRRPTDEHLGEGLRIPRVLCVAARRQT</sequence>
<feature type="compositionally biased region" description="Low complexity" evidence="1">
    <location>
        <begin position="36"/>
        <end position="48"/>
    </location>
</feature>
<feature type="compositionally biased region" description="Basic and acidic residues" evidence="1">
    <location>
        <begin position="10"/>
        <end position="21"/>
    </location>
</feature>
<dbReference type="SUPFAM" id="SSF49879">
    <property type="entry name" value="SMAD/FHA domain"/>
    <property type="match status" value="1"/>
</dbReference>
<feature type="domain" description="FHA" evidence="2">
    <location>
        <begin position="175"/>
        <end position="230"/>
    </location>
</feature>
<organism evidence="3 4">
    <name type="scientific">Babesia ovata</name>
    <dbReference type="NCBI Taxonomy" id="189622"/>
    <lineage>
        <taxon>Eukaryota</taxon>
        <taxon>Sar</taxon>
        <taxon>Alveolata</taxon>
        <taxon>Apicomplexa</taxon>
        <taxon>Aconoidasida</taxon>
        <taxon>Piroplasmida</taxon>
        <taxon>Babesiidae</taxon>
        <taxon>Babesia</taxon>
    </lineage>
</organism>
<dbReference type="Proteomes" id="UP000236319">
    <property type="component" value="Unassembled WGS sequence"/>
</dbReference>
<evidence type="ECO:0000259" key="2">
    <source>
        <dbReference type="PROSITE" id="PS50006"/>
    </source>
</evidence>
<dbReference type="EMBL" id="BDSA01000001">
    <property type="protein sequence ID" value="GBE59842.1"/>
    <property type="molecule type" value="Genomic_DNA"/>
</dbReference>
<dbReference type="InterPro" id="IPR000253">
    <property type="entry name" value="FHA_dom"/>
</dbReference>
<dbReference type="GeneID" id="39873612"/>
<dbReference type="AlphaFoldDB" id="A0A2H6KA11"/>
<evidence type="ECO:0000256" key="1">
    <source>
        <dbReference type="SAM" id="MobiDB-lite"/>
    </source>
</evidence>
<dbReference type="SMART" id="SM00240">
    <property type="entry name" value="FHA"/>
    <property type="match status" value="1"/>
</dbReference>
<accession>A0A2H6KA11</accession>
<dbReference type="VEuPathDB" id="PiroplasmaDB:BOVATA_013350"/>
<dbReference type="InterPro" id="IPR008984">
    <property type="entry name" value="SMAD_FHA_dom_sf"/>
</dbReference>
<keyword evidence="4" id="KW-1185">Reference proteome</keyword>
<dbReference type="RefSeq" id="XP_028866085.1">
    <property type="nucleotide sequence ID" value="XM_029010252.1"/>
</dbReference>
<dbReference type="OrthoDB" id="444265at2759"/>
<gene>
    <name evidence="3" type="ORF">BOVATA_013350</name>
</gene>
<dbReference type="Gene3D" id="2.60.200.20">
    <property type="match status" value="1"/>
</dbReference>
<dbReference type="InterPro" id="IPR050923">
    <property type="entry name" value="Cell_Proc_Reg/RNA_Proc"/>
</dbReference>
<name>A0A2H6KA11_9APIC</name>
<dbReference type="PANTHER" id="PTHR23308">
    <property type="entry name" value="NUCLEAR INHIBITOR OF PROTEIN PHOSPHATASE-1"/>
    <property type="match status" value="1"/>
</dbReference>
<protein>
    <submittedName>
        <fullName evidence="3">FHA domain-containing protein, putative</fullName>
    </submittedName>
</protein>
<comment type="caution">
    <text evidence="3">The sequence shown here is derived from an EMBL/GenBank/DDBJ whole genome shotgun (WGS) entry which is preliminary data.</text>
</comment>
<reference evidence="3 4" key="1">
    <citation type="journal article" date="2017" name="BMC Genomics">
        <title>Whole-genome assembly of Babesia ovata and comparative genomics between closely related pathogens.</title>
        <authorList>
            <person name="Yamagishi J."/>
            <person name="Asada M."/>
            <person name="Hakimi H."/>
            <person name="Tanaka T.Q."/>
            <person name="Sugimoto C."/>
            <person name="Kawazu S."/>
        </authorList>
    </citation>
    <scope>NUCLEOTIDE SEQUENCE [LARGE SCALE GENOMIC DNA]</scope>
    <source>
        <strain evidence="3 4">Miyake</strain>
    </source>
</reference>
<evidence type="ECO:0000313" key="3">
    <source>
        <dbReference type="EMBL" id="GBE59842.1"/>
    </source>
</evidence>
<evidence type="ECO:0000313" key="4">
    <source>
        <dbReference type="Proteomes" id="UP000236319"/>
    </source>
</evidence>
<dbReference type="Pfam" id="PF00498">
    <property type="entry name" value="FHA"/>
    <property type="match status" value="1"/>
</dbReference>
<feature type="region of interest" description="Disordered" evidence="1">
    <location>
        <begin position="1"/>
        <end position="104"/>
    </location>
</feature>
<dbReference type="PROSITE" id="PS50006">
    <property type="entry name" value="FHA_DOMAIN"/>
    <property type="match status" value="1"/>
</dbReference>